<name>F4QKS9_9CAUL</name>
<reference evidence="2" key="1">
    <citation type="submission" date="2011-03" db="EMBL/GenBank/DDBJ databases">
        <title>Draft genome sequence of Brevundimonas diminuta.</title>
        <authorList>
            <person name="Brown P.J.B."/>
            <person name="Buechlein A."/>
            <person name="Hemmerich C."/>
            <person name="Brun Y.V."/>
        </authorList>
    </citation>
    <scope>NUCLEOTIDE SEQUENCE [LARGE SCALE GENOMIC DNA]</scope>
    <source>
        <strain evidence="2">C19</strain>
    </source>
</reference>
<dbReference type="AlphaFoldDB" id="F4QKS9"/>
<evidence type="ECO:0000313" key="2">
    <source>
        <dbReference type="Proteomes" id="UP000006512"/>
    </source>
</evidence>
<protein>
    <submittedName>
        <fullName evidence="1">Uncharacterized protein</fullName>
    </submittedName>
</protein>
<gene>
    <name evidence="1" type="ORF">ABI_18210</name>
</gene>
<sequence>MMCGRDRKGVWPFQYQIKPEPWDGRYHDEGGGPGNPDSLLDWWRGVMFRRLPKRWRRG</sequence>
<dbReference type="Proteomes" id="UP000006512">
    <property type="component" value="Unassembled WGS sequence"/>
</dbReference>
<keyword evidence="2" id="KW-1185">Reference proteome</keyword>
<accession>F4QKS9</accession>
<proteinExistence type="predicted"/>
<evidence type="ECO:0000313" key="1">
    <source>
        <dbReference type="EMBL" id="EGF93381.1"/>
    </source>
</evidence>
<dbReference type="EMBL" id="GL883077">
    <property type="protein sequence ID" value="EGF93381.1"/>
    <property type="molecule type" value="Genomic_DNA"/>
</dbReference>
<dbReference type="HOGENOM" id="CLU_2969336_0_0_5"/>
<organism evidence="1 2">
    <name type="scientific">Asticcacaulis biprosthecium C19</name>
    <dbReference type="NCBI Taxonomy" id="715226"/>
    <lineage>
        <taxon>Bacteria</taxon>
        <taxon>Pseudomonadati</taxon>
        <taxon>Pseudomonadota</taxon>
        <taxon>Alphaproteobacteria</taxon>
        <taxon>Caulobacterales</taxon>
        <taxon>Caulobacteraceae</taxon>
        <taxon>Asticcacaulis</taxon>
    </lineage>
</organism>